<dbReference type="Proteomes" id="UP000247591">
    <property type="component" value="Unassembled WGS sequence"/>
</dbReference>
<dbReference type="SUPFAM" id="SSF54427">
    <property type="entry name" value="NTF2-like"/>
    <property type="match status" value="1"/>
</dbReference>
<dbReference type="RefSeq" id="WP_281268306.1">
    <property type="nucleotide sequence ID" value="NZ_QJSP01000002.1"/>
</dbReference>
<dbReference type="Gene3D" id="3.10.450.50">
    <property type="match status" value="1"/>
</dbReference>
<evidence type="ECO:0000313" key="3">
    <source>
        <dbReference type="Proteomes" id="UP000247591"/>
    </source>
</evidence>
<keyword evidence="3" id="KW-1185">Reference proteome</keyword>
<dbReference type="InterPro" id="IPR032710">
    <property type="entry name" value="NTF2-like_dom_sf"/>
</dbReference>
<sequence length="160" mass="17622">MSADNQTFPGQSTVSEESVVLGLWAALSMRDWDGIKEFVSDDCIYVDMPVGPTAAARGPDDIVKRLKIGLEPLADYVNHDGLLVANGQDVMYEHSETWTWPTGETAVLSFVTVHKVVDGKVTLWKDYWDFGGLASTAPANWMEQLAASDMSWMYDATGQI</sequence>
<comment type="caution">
    <text evidence="2">The sequence shown here is derived from an EMBL/GenBank/DDBJ whole genome shotgun (WGS) entry which is preliminary data.</text>
</comment>
<proteinExistence type="predicted"/>
<evidence type="ECO:0000259" key="1">
    <source>
        <dbReference type="Pfam" id="PF12680"/>
    </source>
</evidence>
<organism evidence="2 3">
    <name type="scientific">Williamsia limnetica</name>
    <dbReference type="NCBI Taxonomy" id="882452"/>
    <lineage>
        <taxon>Bacteria</taxon>
        <taxon>Bacillati</taxon>
        <taxon>Actinomycetota</taxon>
        <taxon>Actinomycetes</taxon>
        <taxon>Mycobacteriales</taxon>
        <taxon>Nocardiaceae</taxon>
        <taxon>Williamsia</taxon>
    </lineage>
</organism>
<name>A0A318RSN5_WILLI</name>
<dbReference type="AlphaFoldDB" id="A0A318RSN5"/>
<gene>
    <name evidence="2" type="ORF">DFR67_102428</name>
</gene>
<reference evidence="2 3" key="1">
    <citation type="submission" date="2018-06" db="EMBL/GenBank/DDBJ databases">
        <title>Genomic Encyclopedia of Type Strains, Phase IV (KMG-IV): sequencing the most valuable type-strain genomes for metagenomic binning, comparative biology and taxonomic classification.</title>
        <authorList>
            <person name="Goeker M."/>
        </authorList>
    </citation>
    <scope>NUCLEOTIDE SEQUENCE [LARGE SCALE GENOMIC DNA]</scope>
    <source>
        <strain evidence="2 3">DSM 45521</strain>
    </source>
</reference>
<feature type="domain" description="SnoaL-like" evidence="1">
    <location>
        <begin position="23"/>
        <end position="123"/>
    </location>
</feature>
<dbReference type="Pfam" id="PF12680">
    <property type="entry name" value="SnoaL_2"/>
    <property type="match status" value="1"/>
</dbReference>
<accession>A0A318RSN5</accession>
<evidence type="ECO:0000313" key="2">
    <source>
        <dbReference type="EMBL" id="PYE20286.1"/>
    </source>
</evidence>
<dbReference type="InterPro" id="IPR037401">
    <property type="entry name" value="SnoaL-like"/>
</dbReference>
<dbReference type="EMBL" id="QJSP01000002">
    <property type="protein sequence ID" value="PYE20286.1"/>
    <property type="molecule type" value="Genomic_DNA"/>
</dbReference>
<protein>
    <submittedName>
        <fullName evidence="2">SnoaL-like protein</fullName>
    </submittedName>
</protein>